<dbReference type="RefSeq" id="WP_377007556.1">
    <property type="nucleotide sequence ID" value="NZ_JBHSLV010000016.1"/>
</dbReference>
<reference evidence="2" key="1">
    <citation type="journal article" date="2019" name="Int. J. Syst. Evol. Microbiol.">
        <title>The Global Catalogue of Microorganisms (GCM) 10K type strain sequencing project: providing services to taxonomists for standard genome sequencing and annotation.</title>
        <authorList>
            <consortium name="The Broad Institute Genomics Platform"/>
            <consortium name="The Broad Institute Genome Sequencing Center for Infectious Disease"/>
            <person name="Wu L."/>
            <person name="Ma J."/>
        </authorList>
    </citation>
    <scope>NUCLEOTIDE SEQUENCE [LARGE SCALE GENOMIC DNA]</scope>
    <source>
        <strain evidence="2">CGMCC 1.16326</strain>
    </source>
</reference>
<evidence type="ECO:0000313" key="1">
    <source>
        <dbReference type="EMBL" id="MFC5392734.1"/>
    </source>
</evidence>
<protein>
    <submittedName>
        <fullName evidence="1">Uncharacterized protein</fullName>
    </submittedName>
</protein>
<accession>A0ABW0HBV7</accession>
<evidence type="ECO:0000313" key="2">
    <source>
        <dbReference type="Proteomes" id="UP001596104"/>
    </source>
</evidence>
<sequence>MLREIVALLVRIAAAFVPSIKPELTIGLLPIRTTTPTPPIDAPVPLPEPEPPLMVPVLIKDEAAAELGPPISTPTPPPVVPLPPCIVPELTTVVTARACRPLPPTVAPLPPLIVPLLVNSTPPPARLTPSPPFRPVDAPPAMEPVFAMMLARLVVPWMNAVPPAPAWVVPLKMPCSVRRFEPVLGTAVSPVIVKPLVSIVTFLFSDDKFDPIVMFWVRMIVEFASALAAENADDSWPKVLT</sequence>
<dbReference type="Proteomes" id="UP001596104">
    <property type="component" value="Unassembled WGS sequence"/>
</dbReference>
<organism evidence="1 2">
    <name type="scientific">Bosea vestrisii</name>
    <dbReference type="NCBI Taxonomy" id="151416"/>
    <lineage>
        <taxon>Bacteria</taxon>
        <taxon>Pseudomonadati</taxon>
        <taxon>Pseudomonadota</taxon>
        <taxon>Alphaproteobacteria</taxon>
        <taxon>Hyphomicrobiales</taxon>
        <taxon>Boseaceae</taxon>
        <taxon>Bosea</taxon>
    </lineage>
</organism>
<dbReference type="PRINTS" id="PR01217">
    <property type="entry name" value="PRICHEXTENSN"/>
</dbReference>
<dbReference type="EMBL" id="JBHSLV010000016">
    <property type="protein sequence ID" value="MFC5392734.1"/>
    <property type="molecule type" value="Genomic_DNA"/>
</dbReference>
<gene>
    <name evidence="1" type="ORF">ACFPPC_08815</name>
</gene>
<name>A0ABW0HBV7_9HYPH</name>
<proteinExistence type="predicted"/>
<keyword evidence="2" id="KW-1185">Reference proteome</keyword>
<comment type="caution">
    <text evidence="1">The sequence shown here is derived from an EMBL/GenBank/DDBJ whole genome shotgun (WGS) entry which is preliminary data.</text>
</comment>